<keyword evidence="2" id="KW-1185">Reference proteome</keyword>
<name>T0KHN0_9SPHN</name>
<feature type="non-terminal residue" evidence="1">
    <location>
        <position position="1"/>
    </location>
</feature>
<dbReference type="PATRIC" id="fig|1346791.3.peg.1361"/>
<dbReference type="Proteomes" id="UP000015523">
    <property type="component" value="Unassembled WGS sequence"/>
</dbReference>
<comment type="caution">
    <text evidence="1">The sequence shown here is derived from an EMBL/GenBank/DDBJ whole genome shotgun (WGS) entry which is preliminary data.</text>
</comment>
<sequence length="122" mass="12974">WQYRPAAPGSWTYRSDAAGSVAQFGTQASIRCDIATRRIRIARAGGTQGPLTIRTSFGAVSWPATASGGAMPELVAVRAANDVVLDQIAYSRGRFALEAAGLPMLILPPWAEVARVIEDCRA</sequence>
<dbReference type="eggNOG" id="ENOG5032K09">
    <property type="taxonomic scope" value="Bacteria"/>
</dbReference>
<organism evidence="1 2">
    <name type="scientific">Sphingobium ummariense RL-3</name>
    <dbReference type="NCBI Taxonomy" id="1346791"/>
    <lineage>
        <taxon>Bacteria</taxon>
        <taxon>Pseudomonadati</taxon>
        <taxon>Pseudomonadota</taxon>
        <taxon>Alphaproteobacteria</taxon>
        <taxon>Sphingomonadales</taxon>
        <taxon>Sphingomonadaceae</taxon>
        <taxon>Sphingobium</taxon>
    </lineage>
</organism>
<dbReference type="AlphaFoldDB" id="T0KHN0"/>
<accession>T0KHN0</accession>
<dbReference type="EMBL" id="AUWY01000057">
    <property type="protein sequence ID" value="EQB32803.1"/>
    <property type="molecule type" value="Genomic_DNA"/>
</dbReference>
<reference evidence="1 2" key="1">
    <citation type="journal article" date="2013" name="Genome Announc.">
        <title>Draft Genome Sequence of Sphingobium ummariense Strain RL-3, a Hexachlorocyclohexane-Degrading Bacterium.</title>
        <authorList>
            <person name="Kohli P."/>
            <person name="Dua A."/>
            <person name="Sangwan N."/>
            <person name="Oldach P."/>
            <person name="Khurana J.P."/>
            <person name="Lal R."/>
        </authorList>
    </citation>
    <scope>NUCLEOTIDE SEQUENCE [LARGE SCALE GENOMIC DNA]</scope>
    <source>
        <strain evidence="1 2">RL-3</strain>
    </source>
</reference>
<evidence type="ECO:0000313" key="2">
    <source>
        <dbReference type="Proteomes" id="UP000015523"/>
    </source>
</evidence>
<protein>
    <submittedName>
        <fullName evidence="1">Uncharacterized protein</fullName>
    </submittedName>
</protein>
<gene>
    <name evidence="1" type="ORF">M529_07135</name>
</gene>
<evidence type="ECO:0000313" key="1">
    <source>
        <dbReference type="EMBL" id="EQB32803.1"/>
    </source>
</evidence>
<proteinExistence type="predicted"/>
<dbReference type="STRING" id="1346791.M529_07135"/>